<dbReference type="RefSeq" id="WP_076661151.1">
    <property type="nucleotide sequence ID" value="NZ_FTPR01000004.1"/>
</dbReference>
<keyword evidence="1" id="KW-0813">Transport</keyword>
<dbReference type="Proteomes" id="UP000186997">
    <property type="component" value="Unassembled WGS sequence"/>
</dbReference>
<dbReference type="PROSITE" id="PS51007">
    <property type="entry name" value="CYTC"/>
    <property type="match status" value="2"/>
</dbReference>
<gene>
    <name evidence="9" type="ORF">SAMN05421665_3571</name>
</gene>
<evidence type="ECO:0000256" key="6">
    <source>
        <dbReference type="PROSITE-ProRule" id="PRU00433"/>
    </source>
</evidence>
<keyword evidence="5 6" id="KW-0408">Iron</keyword>
<dbReference type="GO" id="GO:0020037">
    <property type="term" value="F:heme binding"/>
    <property type="evidence" value="ECO:0007669"/>
    <property type="project" value="InterPro"/>
</dbReference>
<feature type="signal peptide" evidence="7">
    <location>
        <begin position="1"/>
        <end position="19"/>
    </location>
</feature>
<dbReference type="InterPro" id="IPR036909">
    <property type="entry name" value="Cyt_c-like_dom_sf"/>
</dbReference>
<dbReference type="InterPro" id="IPR002327">
    <property type="entry name" value="Cyt_c_1A/1B"/>
</dbReference>
<dbReference type="EMBL" id="FTPR01000004">
    <property type="protein sequence ID" value="SIT92109.1"/>
    <property type="molecule type" value="Genomic_DNA"/>
</dbReference>
<evidence type="ECO:0000259" key="8">
    <source>
        <dbReference type="PROSITE" id="PS51007"/>
    </source>
</evidence>
<dbReference type="SUPFAM" id="SSF46626">
    <property type="entry name" value="Cytochrome c"/>
    <property type="match status" value="2"/>
</dbReference>
<dbReference type="InterPro" id="IPR009056">
    <property type="entry name" value="Cyt_c-like_dom"/>
</dbReference>
<keyword evidence="7" id="KW-0732">Signal</keyword>
<dbReference type="PRINTS" id="PR00604">
    <property type="entry name" value="CYTCHRMECIAB"/>
</dbReference>
<evidence type="ECO:0000256" key="5">
    <source>
        <dbReference type="ARBA" id="ARBA00023004"/>
    </source>
</evidence>
<sequence>MRRHLLLLAFLGAASHGFAEVGGDPERGEELFRQCSSCHQVGQGAVDRIGPQLNHIFDRAAGEAEGFRYSAGFERAAAGGLVWTYDTLDSFIENPRVLVSNTRMSFRGIAEQQDRDDLLAYLRLFSSSPANIPEAAPTAAAVDHAVAPEVLAIVGDPAYGEYLSGECTACHQASGAATGIPSITNWPTEDFVVAMHAYKEGVRAHPVMQMMAGRLSNEEIAALAAYFESIQ</sequence>
<proteinExistence type="predicted"/>
<dbReference type="PANTHER" id="PTHR11961">
    <property type="entry name" value="CYTOCHROME C"/>
    <property type="match status" value="1"/>
</dbReference>
<keyword evidence="10" id="KW-1185">Reference proteome</keyword>
<organism evidence="9 10">
    <name type="scientific">Yoonia rosea</name>
    <dbReference type="NCBI Taxonomy" id="287098"/>
    <lineage>
        <taxon>Bacteria</taxon>
        <taxon>Pseudomonadati</taxon>
        <taxon>Pseudomonadota</taxon>
        <taxon>Alphaproteobacteria</taxon>
        <taxon>Rhodobacterales</taxon>
        <taxon>Paracoccaceae</taxon>
        <taxon>Yoonia</taxon>
    </lineage>
</organism>
<evidence type="ECO:0000256" key="7">
    <source>
        <dbReference type="SAM" id="SignalP"/>
    </source>
</evidence>
<evidence type="ECO:0000256" key="2">
    <source>
        <dbReference type="ARBA" id="ARBA00022617"/>
    </source>
</evidence>
<accession>A0A1R3XKB5</accession>
<evidence type="ECO:0000256" key="3">
    <source>
        <dbReference type="ARBA" id="ARBA00022723"/>
    </source>
</evidence>
<dbReference type="GO" id="GO:0009055">
    <property type="term" value="F:electron transfer activity"/>
    <property type="evidence" value="ECO:0007669"/>
    <property type="project" value="InterPro"/>
</dbReference>
<evidence type="ECO:0000313" key="9">
    <source>
        <dbReference type="EMBL" id="SIT92109.1"/>
    </source>
</evidence>
<feature type="domain" description="Cytochrome c" evidence="8">
    <location>
        <begin position="155"/>
        <end position="231"/>
    </location>
</feature>
<dbReference type="AlphaFoldDB" id="A0A1R3XKB5"/>
<dbReference type="Pfam" id="PF00034">
    <property type="entry name" value="Cytochrom_C"/>
    <property type="match status" value="2"/>
</dbReference>
<keyword evidence="3 6" id="KW-0479">Metal-binding</keyword>
<protein>
    <submittedName>
        <fullName evidence="9">Cytochrome c</fullName>
    </submittedName>
</protein>
<evidence type="ECO:0000256" key="1">
    <source>
        <dbReference type="ARBA" id="ARBA00022448"/>
    </source>
</evidence>
<evidence type="ECO:0000256" key="4">
    <source>
        <dbReference type="ARBA" id="ARBA00022982"/>
    </source>
</evidence>
<feature type="domain" description="Cytochrome c" evidence="8">
    <location>
        <begin position="23"/>
        <end position="126"/>
    </location>
</feature>
<dbReference type="GO" id="GO:0046872">
    <property type="term" value="F:metal ion binding"/>
    <property type="evidence" value="ECO:0007669"/>
    <property type="project" value="UniProtKB-KW"/>
</dbReference>
<keyword evidence="4" id="KW-0249">Electron transport</keyword>
<evidence type="ECO:0000313" key="10">
    <source>
        <dbReference type="Proteomes" id="UP000186997"/>
    </source>
</evidence>
<name>A0A1R3XKB5_9RHOB</name>
<feature type="chain" id="PRO_5012481269" evidence="7">
    <location>
        <begin position="20"/>
        <end position="231"/>
    </location>
</feature>
<dbReference type="STRING" id="287098.SAMN05421665_3571"/>
<reference evidence="10" key="1">
    <citation type="submission" date="2017-01" db="EMBL/GenBank/DDBJ databases">
        <authorList>
            <person name="Varghese N."/>
            <person name="Submissions S."/>
        </authorList>
    </citation>
    <scope>NUCLEOTIDE SEQUENCE [LARGE SCALE GENOMIC DNA]</scope>
    <source>
        <strain evidence="10">DSM 29591</strain>
    </source>
</reference>
<dbReference type="OrthoDB" id="9805828at2"/>
<keyword evidence="2 6" id="KW-0349">Heme</keyword>
<dbReference type="Gene3D" id="1.10.760.10">
    <property type="entry name" value="Cytochrome c-like domain"/>
    <property type="match status" value="2"/>
</dbReference>